<feature type="transmembrane region" description="Helical" evidence="5">
    <location>
        <begin position="195"/>
        <end position="215"/>
    </location>
</feature>
<feature type="transmembrane region" description="Helical" evidence="5">
    <location>
        <begin position="227"/>
        <end position="245"/>
    </location>
</feature>
<dbReference type="Proteomes" id="UP001310890">
    <property type="component" value="Unassembled WGS sequence"/>
</dbReference>
<comment type="subcellular location">
    <subcellularLocation>
        <location evidence="1">Membrane</location>
        <topology evidence="1">Multi-pass membrane protein</topology>
    </subcellularLocation>
</comment>
<feature type="transmembrane region" description="Helical" evidence="5">
    <location>
        <begin position="346"/>
        <end position="364"/>
    </location>
</feature>
<sequence length="481" mass="51510">MERTDTNDSYGLAKLSPQTTITTLSTTLSGRSTSPIPETTPILTSSPPQYRVYRRRYIGLAQISLLNIVVAWSWLTFSAASTTSAAYFNVTEASINWLSTAFLFAFVPVAPLIIWFLNKGGPKHSILVSSAFVLIGNWIRYAGTRATNSDGHGRFGVVMFGQILIGFAQPFVLAAPTRYSNLWFSDRSRITATAIASLANPLGAALGQLIGPLWITGGDTTTGVTNLVLYTSILSTIICLPAPFIPRVPPTPPSAFAAEETLNLGEALRVLPRNTQFWLLFLPFSIYVGFFNAFSSLINQTLSPYGYTETQAGIAGGLLILVGLLASAVVSPIVDRTKKHLLTIKILVPLIAASYLVLVFMPATRSVAGPYIVCSLIGATSFSLLPCTLEYLVITTHPVSPEISSTICWTGGQLLGAVFIIVMNALQGGFKGEPGGSMTRALVFQAVVAWVAVPFIVILGLRKLGAWRGLGVERGVTAEIG</sequence>
<feature type="transmembrane region" description="Helical" evidence="5">
    <location>
        <begin position="124"/>
        <end position="143"/>
    </location>
</feature>
<evidence type="ECO:0000256" key="4">
    <source>
        <dbReference type="ARBA" id="ARBA00023136"/>
    </source>
</evidence>
<evidence type="ECO:0000313" key="7">
    <source>
        <dbReference type="Proteomes" id="UP001310890"/>
    </source>
</evidence>
<dbReference type="Pfam" id="PF07690">
    <property type="entry name" value="MFS_1"/>
    <property type="match status" value="1"/>
</dbReference>
<feature type="transmembrane region" description="Helical" evidence="5">
    <location>
        <begin position="57"/>
        <end position="75"/>
    </location>
</feature>
<dbReference type="InterPro" id="IPR036259">
    <property type="entry name" value="MFS_trans_sf"/>
</dbReference>
<dbReference type="InterPro" id="IPR011701">
    <property type="entry name" value="MFS"/>
</dbReference>
<protein>
    <recommendedName>
        <fullName evidence="8">MFS general substrate transporter</fullName>
    </recommendedName>
</protein>
<feature type="transmembrane region" description="Helical" evidence="5">
    <location>
        <begin position="314"/>
        <end position="334"/>
    </location>
</feature>
<name>A0AAN7TL26_9PEZI</name>
<evidence type="ECO:0000256" key="5">
    <source>
        <dbReference type="SAM" id="Phobius"/>
    </source>
</evidence>
<comment type="caution">
    <text evidence="6">The sequence shown here is derived from an EMBL/GenBank/DDBJ whole genome shotgun (WGS) entry which is preliminary data.</text>
</comment>
<dbReference type="GO" id="GO:0016020">
    <property type="term" value="C:membrane"/>
    <property type="evidence" value="ECO:0007669"/>
    <property type="project" value="UniProtKB-SubCell"/>
</dbReference>
<organism evidence="6 7">
    <name type="scientific">Meristemomyces frigidus</name>
    <dbReference type="NCBI Taxonomy" id="1508187"/>
    <lineage>
        <taxon>Eukaryota</taxon>
        <taxon>Fungi</taxon>
        <taxon>Dikarya</taxon>
        <taxon>Ascomycota</taxon>
        <taxon>Pezizomycotina</taxon>
        <taxon>Dothideomycetes</taxon>
        <taxon>Dothideomycetidae</taxon>
        <taxon>Mycosphaerellales</taxon>
        <taxon>Teratosphaeriaceae</taxon>
        <taxon>Meristemomyces</taxon>
    </lineage>
</organism>
<evidence type="ECO:0008006" key="8">
    <source>
        <dbReference type="Google" id="ProtNLM"/>
    </source>
</evidence>
<feature type="transmembrane region" description="Helical" evidence="5">
    <location>
        <begin position="442"/>
        <end position="461"/>
    </location>
</feature>
<keyword evidence="2 5" id="KW-0812">Transmembrane</keyword>
<keyword evidence="3 5" id="KW-1133">Transmembrane helix</keyword>
<evidence type="ECO:0000256" key="3">
    <source>
        <dbReference type="ARBA" id="ARBA00022989"/>
    </source>
</evidence>
<accession>A0AAN7TL26</accession>
<dbReference type="GO" id="GO:0022857">
    <property type="term" value="F:transmembrane transporter activity"/>
    <property type="evidence" value="ECO:0007669"/>
    <property type="project" value="InterPro"/>
</dbReference>
<dbReference type="EMBL" id="JAVRRL010000021">
    <property type="protein sequence ID" value="KAK5113785.1"/>
    <property type="molecule type" value="Genomic_DNA"/>
</dbReference>
<proteinExistence type="predicted"/>
<feature type="transmembrane region" description="Helical" evidence="5">
    <location>
        <begin position="406"/>
        <end position="430"/>
    </location>
</feature>
<dbReference type="AlphaFoldDB" id="A0AAN7TL26"/>
<feature type="transmembrane region" description="Helical" evidence="5">
    <location>
        <begin position="95"/>
        <end position="117"/>
    </location>
</feature>
<dbReference type="PANTHER" id="PTHR10924:SF6">
    <property type="entry name" value="SOLUTE CARRIER FAMILY 49 MEMBER A3"/>
    <property type="match status" value="1"/>
</dbReference>
<feature type="transmembrane region" description="Helical" evidence="5">
    <location>
        <begin position="155"/>
        <end position="174"/>
    </location>
</feature>
<keyword evidence="4 5" id="KW-0472">Membrane</keyword>
<reference evidence="6" key="1">
    <citation type="submission" date="2023-08" db="EMBL/GenBank/DDBJ databases">
        <title>Black Yeasts Isolated from many extreme environments.</title>
        <authorList>
            <person name="Coleine C."/>
            <person name="Stajich J.E."/>
            <person name="Selbmann L."/>
        </authorList>
    </citation>
    <scope>NUCLEOTIDE SEQUENCE</scope>
    <source>
        <strain evidence="6">CCFEE 5401</strain>
    </source>
</reference>
<dbReference type="InterPro" id="IPR049680">
    <property type="entry name" value="FLVCR1-2_SLC49-like"/>
</dbReference>
<evidence type="ECO:0000313" key="6">
    <source>
        <dbReference type="EMBL" id="KAK5113785.1"/>
    </source>
</evidence>
<dbReference type="SUPFAM" id="SSF103473">
    <property type="entry name" value="MFS general substrate transporter"/>
    <property type="match status" value="1"/>
</dbReference>
<evidence type="ECO:0000256" key="1">
    <source>
        <dbReference type="ARBA" id="ARBA00004141"/>
    </source>
</evidence>
<dbReference type="PANTHER" id="PTHR10924">
    <property type="entry name" value="MAJOR FACILITATOR SUPERFAMILY PROTEIN-RELATED"/>
    <property type="match status" value="1"/>
</dbReference>
<dbReference type="Gene3D" id="1.20.1250.20">
    <property type="entry name" value="MFS general substrate transporter like domains"/>
    <property type="match status" value="1"/>
</dbReference>
<feature type="transmembrane region" description="Helical" evidence="5">
    <location>
        <begin position="370"/>
        <end position="394"/>
    </location>
</feature>
<feature type="transmembrane region" description="Helical" evidence="5">
    <location>
        <begin position="277"/>
        <end position="294"/>
    </location>
</feature>
<gene>
    <name evidence="6" type="ORF">LTR62_003169</name>
</gene>
<evidence type="ECO:0000256" key="2">
    <source>
        <dbReference type="ARBA" id="ARBA00022692"/>
    </source>
</evidence>